<evidence type="ECO:0000313" key="4">
    <source>
        <dbReference type="EMBL" id="QHS91966.1"/>
    </source>
</evidence>
<dbReference type="InterPro" id="IPR002125">
    <property type="entry name" value="CMP_dCMP_dom"/>
</dbReference>
<dbReference type="GO" id="GO:0016787">
    <property type="term" value="F:hydrolase activity"/>
    <property type="evidence" value="ECO:0007669"/>
    <property type="project" value="InterPro"/>
</dbReference>
<proteinExistence type="predicted"/>
<dbReference type="InterPro" id="IPR016193">
    <property type="entry name" value="Cytidine_deaminase-like"/>
</dbReference>
<dbReference type="PROSITE" id="PS00903">
    <property type="entry name" value="CYT_DCMP_DEAMINASES_1"/>
    <property type="match status" value="1"/>
</dbReference>
<evidence type="ECO:0000259" key="3">
    <source>
        <dbReference type="Pfam" id="PF00383"/>
    </source>
</evidence>
<accession>A0A6C0BIG7</accession>
<sequence length="123" mass="14139">MGVQFQDYLLKNIRPSIKINTEKTSSHTAIIAKGNRILCVAVNQFGYGHSRHTIHAEVNVIRELGDLSLLRHASLYVWRLTKAEEPTNSKPCSRCMRFLTKCQREYGLGTIYYTSKDEALFLY</sequence>
<dbReference type="Pfam" id="PF00383">
    <property type="entry name" value="dCMP_cyt_deam_1"/>
    <property type="match status" value="1"/>
</dbReference>
<dbReference type="Gene3D" id="3.40.140.10">
    <property type="entry name" value="Cytidine Deaminase, domain 2"/>
    <property type="match status" value="1"/>
</dbReference>
<reference evidence="4" key="1">
    <citation type="journal article" date="2020" name="Nature">
        <title>Giant virus diversity and host interactions through global metagenomics.</title>
        <authorList>
            <person name="Schulz F."/>
            <person name="Roux S."/>
            <person name="Paez-Espino D."/>
            <person name="Jungbluth S."/>
            <person name="Walsh D.A."/>
            <person name="Denef V.J."/>
            <person name="McMahon K.D."/>
            <person name="Konstantinidis K.T."/>
            <person name="Eloe-Fadrosh E.A."/>
            <person name="Kyrpides N.C."/>
            <person name="Woyke T."/>
        </authorList>
    </citation>
    <scope>NUCLEOTIDE SEQUENCE</scope>
    <source>
        <strain evidence="4">GVMAG-M-3300013285-6</strain>
    </source>
</reference>
<keyword evidence="1" id="KW-0479">Metal-binding</keyword>
<name>A0A6C0BIG7_9ZZZZ</name>
<organism evidence="4">
    <name type="scientific">viral metagenome</name>
    <dbReference type="NCBI Taxonomy" id="1070528"/>
    <lineage>
        <taxon>unclassified sequences</taxon>
        <taxon>metagenomes</taxon>
        <taxon>organismal metagenomes</taxon>
    </lineage>
</organism>
<dbReference type="EMBL" id="MN739166">
    <property type="protein sequence ID" value="QHS91966.1"/>
    <property type="molecule type" value="Genomic_DNA"/>
</dbReference>
<dbReference type="InterPro" id="IPR016192">
    <property type="entry name" value="APOBEC/CMP_deaminase_Zn-bd"/>
</dbReference>
<dbReference type="GO" id="GO:0008270">
    <property type="term" value="F:zinc ion binding"/>
    <property type="evidence" value="ECO:0007669"/>
    <property type="project" value="InterPro"/>
</dbReference>
<dbReference type="SUPFAM" id="SSF53927">
    <property type="entry name" value="Cytidine deaminase-like"/>
    <property type="match status" value="1"/>
</dbReference>
<evidence type="ECO:0000256" key="2">
    <source>
        <dbReference type="ARBA" id="ARBA00022833"/>
    </source>
</evidence>
<evidence type="ECO:0000256" key="1">
    <source>
        <dbReference type="ARBA" id="ARBA00022723"/>
    </source>
</evidence>
<keyword evidence="2" id="KW-0862">Zinc</keyword>
<feature type="domain" description="CMP/dCMP-type deaminase" evidence="3">
    <location>
        <begin position="25"/>
        <end position="103"/>
    </location>
</feature>
<protein>
    <recommendedName>
        <fullName evidence="3">CMP/dCMP-type deaminase domain-containing protein</fullName>
    </recommendedName>
</protein>
<dbReference type="AlphaFoldDB" id="A0A6C0BIG7"/>